<keyword evidence="2" id="KW-1185">Reference proteome</keyword>
<dbReference type="SUPFAM" id="SSF48726">
    <property type="entry name" value="Immunoglobulin"/>
    <property type="match status" value="1"/>
</dbReference>
<dbReference type="InterPro" id="IPR037448">
    <property type="entry name" value="Zig-8"/>
</dbReference>
<dbReference type="GO" id="GO:0050808">
    <property type="term" value="P:synapse organization"/>
    <property type="evidence" value="ECO:0007669"/>
    <property type="project" value="TreeGrafter"/>
</dbReference>
<dbReference type="InParanoid" id="E2BV60"/>
<gene>
    <name evidence="1" type="ORF">EAI_14697</name>
</gene>
<dbReference type="Proteomes" id="UP000008237">
    <property type="component" value="Unassembled WGS sequence"/>
</dbReference>
<dbReference type="Gene3D" id="2.60.40.10">
    <property type="entry name" value="Immunoglobulins"/>
    <property type="match status" value="1"/>
</dbReference>
<dbReference type="AlphaFoldDB" id="E2BV60"/>
<organism evidence="2">
    <name type="scientific">Harpegnathos saltator</name>
    <name type="common">Jerdon's jumping ant</name>
    <dbReference type="NCBI Taxonomy" id="610380"/>
    <lineage>
        <taxon>Eukaryota</taxon>
        <taxon>Metazoa</taxon>
        <taxon>Ecdysozoa</taxon>
        <taxon>Arthropoda</taxon>
        <taxon>Hexapoda</taxon>
        <taxon>Insecta</taxon>
        <taxon>Pterygota</taxon>
        <taxon>Neoptera</taxon>
        <taxon>Endopterygota</taxon>
        <taxon>Hymenoptera</taxon>
        <taxon>Apocrita</taxon>
        <taxon>Aculeata</taxon>
        <taxon>Formicoidea</taxon>
        <taxon>Formicidae</taxon>
        <taxon>Ponerinae</taxon>
        <taxon>Ponerini</taxon>
        <taxon>Harpegnathos</taxon>
    </lineage>
</organism>
<reference evidence="1 2" key="1">
    <citation type="journal article" date="2010" name="Science">
        <title>Genomic comparison of the ants Camponotus floridanus and Harpegnathos saltator.</title>
        <authorList>
            <person name="Bonasio R."/>
            <person name="Zhang G."/>
            <person name="Ye C."/>
            <person name="Mutti N.S."/>
            <person name="Fang X."/>
            <person name="Qin N."/>
            <person name="Donahue G."/>
            <person name="Yang P."/>
            <person name="Li Q."/>
            <person name="Li C."/>
            <person name="Zhang P."/>
            <person name="Huang Z."/>
            <person name="Berger S.L."/>
            <person name="Reinberg D."/>
            <person name="Wang J."/>
            <person name="Liebig J."/>
        </authorList>
    </citation>
    <scope>NUCLEOTIDE SEQUENCE [LARGE SCALE GENOMIC DNA]</scope>
    <source>
        <strain evidence="1 2">R22 G/1</strain>
    </source>
</reference>
<evidence type="ECO:0000313" key="2">
    <source>
        <dbReference type="Proteomes" id="UP000008237"/>
    </source>
</evidence>
<dbReference type="OrthoDB" id="6354602at2759"/>
<proteinExistence type="predicted"/>
<accession>E2BV60</accession>
<dbReference type="PANTHER" id="PTHR23279">
    <property type="entry name" value="DEFECTIVE PROBOSCIS EXTENSION RESPONSE DPR -RELATED"/>
    <property type="match status" value="1"/>
</dbReference>
<dbReference type="InterPro" id="IPR036179">
    <property type="entry name" value="Ig-like_dom_sf"/>
</dbReference>
<dbReference type="EMBL" id="GL450824">
    <property type="protein sequence ID" value="EFN80352.1"/>
    <property type="molecule type" value="Genomic_DNA"/>
</dbReference>
<name>E2BV60_HARSA</name>
<protein>
    <recommendedName>
        <fullName evidence="3">Ig-like domain-containing protein</fullName>
    </recommendedName>
</protein>
<dbReference type="GO" id="GO:0032589">
    <property type="term" value="C:neuron projection membrane"/>
    <property type="evidence" value="ECO:0007669"/>
    <property type="project" value="TreeGrafter"/>
</dbReference>
<dbReference type="PANTHER" id="PTHR23279:SF3">
    <property type="entry name" value="DEFECTIVE PROBOSCIS EXTENSION RESPONSE 18"/>
    <property type="match status" value="1"/>
</dbReference>
<evidence type="ECO:0008006" key="3">
    <source>
        <dbReference type="Google" id="ProtNLM"/>
    </source>
</evidence>
<evidence type="ECO:0000313" key="1">
    <source>
        <dbReference type="EMBL" id="EFN80352.1"/>
    </source>
</evidence>
<sequence>MLSDKQVTWLQHNKDSFRLLTVGRIPYSVDQRISLNFRYPSNWRLQILYASPRDSGLYKCQVATHPPLDCREADDRTRVARYGRLFPTCTRDCTVL</sequence>
<dbReference type="OMA" id="VECMSTT"/>
<dbReference type="STRING" id="610380.E2BV60"/>
<dbReference type="InterPro" id="IPR013783">
    <property type="entry name" value="Ig-like_fold"/>
</dbReference>